<proteinExistence type="predicted"/>
<feature type="transmembrane region" description="Helical" evidence="8">
    <location>
        <begin position="296"/>
        <end position="319"/>
    </location>
</feature>
<dbReference type="PANTHER" id="PTHR19432">
    <property type="entry name" value="SUGAR TRANSPORTER"/>
    <property type="match status" value="1"/>
</dbReference>
<dbReference type="Proteomes" id="UP001177003">
    <property type="component" value="Chromosome 8"/>
</dbReference>
<organism evidence="9 10">
    <name type="scientific">Lactuca saligna</name>
    <name type="common">Willowleaf lettuce</name>
    <dbReference type="NCBI Taxonomy" id="75948"/>
    <lineage>
        <taxon>Eukaryota</taxon>
        <taxon>Viridiplantae</taxon>
        <taxon>Streptophyta</taxon>
        <taxon>Embryophyta</taxon>
        <taxon>Tracheophyta</taxon>
        <taxon>Spermatophyta</taxon>
        <taxon>Magnoliopsida</taxon>
        <taxon>eudicotyledons</taxon>
        <taxon>Gunneridae</taxon>
        <taxon>Pentapetalae</taxon>
        <taxon>asterids</taxon>
        <taxon>campanulids</taxon>
        <taxon>Asterales</taxon>
        <taxon>Asteraceae</taxon>
        <taxon>Cichorioideae</taxon>
        <taxon>Cichorieae</taxon>
        <taxon>Lactucinae</taxon>
        <taxon>Lactuca</taxon>
    </lineage>
</organism>
<evidence type="ECO:0000256" key="8">
    <source>
        <dbReference type="SAM" id="Phobius"/>
    </source>
</evidence>
<evidence type="ECO:0000256" key="1">
    <source>
        <dbReference type="ARBA" id="ARBA00004141"/>
    </source>
</evidence>
<dbReference type="GO" id="GO:0016020">
    <property type="term" value="C:membrane"/>
    <property type="evidence" value="ECO:0007669"/>
    <property type="project" value="UniProtKB-SubCell"/>
</dbReference>
<accession>A0AA35ZWJ5</accession>
<evidence type="ECO:0000256" key="7">
    <source>
        <dbReference type="ARBA" id="ARBA00023136"/>
    </source>
</evidence>
<dbReference type="PANTHER" id="PTHR19432:SF35">
    <property type="entry name" value="SOLUTE CARRIER FAMILY 45 MEMBER 3 ISOFORM X1"/>
    <property type="match status" value="1"/>
</dbReference>
<evidence type="ECO:0000313" key="9">
    <source>
        <dbReference type="EMBL" id="CAI9300239.1"/>
    </source>
</evidence>
<evidence type="ECO:0000256" key="6">
    <source>
        <dbReference type="ARBA" id="ARBA00022989"/>
    </source>
</evidence>
<name>A0AA35ZWJ5_LACSI</name>
<dbReference type="AlphaFoldDB" id="A0AA35ZWJ5"/>
<evidence type="ECO:0000256" key="2">
    <source>
        <dbReference type="ARBA" id="ARBA00022448"/>
    </source>
</evidence>
<sequence>MAFVFIGGLLYQLDQMPCDNDCFDVSNLYLSVGAELMESPIGGLRLLTLKTPMILSHIICSSTNIYPATLLELPASMFPEFSLACWYISSRTFGLKPPRIDVTSGYSDILARPIDEARKKSEVHGQIGSIVNLETKIEKAPGLNFILFFSICFGGYSHEHESVFVRSVSDARPQGLPNNKDCSLITKIQKVDNNPTLNQVITIGFSANTGYLIGDTKEHCRWFPFLKSIAWYEASGNFKASFLVAVQTGSENSNSKPLTNSSKSSVVEEEDEVETFNDNLGAVFVNLLTSLCHLPVGMHSVLIVMTLTWLSWFPFFLFYTDWMGREVYHGDPKGDTTKVQAYDDGVRERAFGGSLLMKAIGREGESILALETLKRVVVAGNRAWHAPVAQGLRLIIMLGI</sequence>
<evidence type="ECO:0000313" key="10">
    <source>
        <dbReference type="Proteomes" id="UP001177003"/>
    </source>
</evidence>
<gene>
    <name evidence="9" type="ORF">LSALG_LOCUS38893</name>
</gene>
<evidence type="ECO:0000256" key="5">
    <source>
        <dbReference type="ARBA" id="ARBA00022847"/>
    </source>
</evidence>
<keyword evidence="7 8" id="KW-0472">Membrane</keyword>
<evidence type="ECO:0000256" key="3">
    <source>
        <dbReference type="ARBA" id="ARBA00022597"/>
    </source>
</evidence>
<dbReference type="EMBL" id="OX465084">
    <property type="protein sequence ID" value="CAI9300239.1"/>
    <property type="molecule type" value="Genomic_DNA"/>
</dbReference>
<reference evidence="9" key="1">
    <citation type="submission" date="2023-04" db="EMBL/GenBank/DDBJ databases">
        <authorList>
            <person name="Vijverberg K."/>
            <person name="Xiong W."/>
            <person name="Schranz E."/>
        </authorList>
    </citation>
    <scope>NUCLEOTIDE SEQUENCE</scope>
</reference>
<keyword evidence="10" id="KW-1185">Reference proteome</keyword>
<keyword evidence="4 8" id="KW-0812">Transmembrane</keyword>
<dbReference type="GO" id="GO:0008506">
    <property type="term" value="F:sucrose:proton symporter activity"/>
    <property type="evidence" value="ECO:0007669"/>
    <property type="project" value="TreeGrafter"/>
</dbReference>
<evidence type="ECO:0000256" key="4">
    <source>
        <dbReference type="ARBA" id="ARBA00022692"/>
    </source>
</evidence>
<keyword evidence="2" id="KW-0813">Transport</keyword>
<keyword evidence="5" id="KW-0769">Symport</keyword>
<comment type="subcellular location">
    <subcellularLocation>
        <location evidence="1">Membrane</location>
        <topology evidence="1">Multi-pass membrane protein</topology>
    </subcellularLocation>
</comment>
<keyword evidence="3" id="KW-0762">Sugar transport</keyword>
<keyword evidence="6 8" id="KW-1133">Transmembrane helix</keyword>
<protein>
    <submittedName>
        <fullName evidence="9">Uncharacterized protein</fullName>
    </submittedName>
</protein>